<evidence type="ECO:0000313" key="3">
    <source>
        <dbReference type="Proteomes" id="UP001152797"/>
    </source>
</evidence>
<evidence type="ECO:0000313" key="2">
    <source>
        <dbReference type="EMBL" id="CAL4761920.1"/>
    </source>
</evidence>
<dbReference type="OrthoDB" id="10035564at2759"/>
<accession>A0A9P1BJK9</accession>
<comment type="caution">
    <text evidence="1">The sequence shown here is derived from an EMBL/GenBank/DDBJ whole genome shotgun (WGS) entry which is preliminary data.</text>
</comment>
<keyword evidence="3" id="KW-1185">Reference proteome</keyword>
<proteinExistence type="predicted"/>
<dbReference type="Proteomes" id="UP001152797">
    <property type="component" value="Unassembled WGS sequence"/>
</dbReference>
<reference evidence="2 3" key="2">
    <citation type="submission" date="2024-05" db="EMBL/GenBank/DDBJ databases">
        <authorList>
            <person name="Chen Y."/>
            <person name="Shah S."/>
            <person name="Dougan E. K."/>
            <person name="Thang M."/>
            <person name="Chan C."/>
        </authorList>
    </citation>
    <scope>NUCLEOTIDE SEQUENCE [LARGE SCALE GENOMIC DNA]</scope>
</reference>
<dbReference type="EMBL" id="CAMXCT030000146">
    <property type="protein sequence ID" value="CAL4761920.1"/>
    <property type="molecule type" value="Genomic_DNA"/>
</dbReference>
<evidence type="ECO:0000313" key="1">
    <source>
        <dbReference type="EMBL" id="CAI3974608.1"/>
    </source>
</evidence>
<dbReference type="AlphaFoldDB" id="A0A9P1BJK9"/>
<dbReference type="EMBL" id="CAMXCT020000146">
    <property type="protein sequence ID" value="CAL1127983.1"/>
    <property type="molecule type" value="Genomic_DNA"/>
</dbReference>
<organism evidence="1">
    <name type="scientific">Cladocopium goreaui</name>
    <dbReference type="NCBI Taxonomy" id="2562237"/>
    <lineage>
        <taxon>Eukaryota</taxon>
        <taxon>Sar</taxon>
        <taxon>Alveolata</taxon>
        <taxon>Dinophyceae</taxon>
        <taxon>Suessiales</taxon>
        <taxon>Symbiodiniaceae</taxon>
        <taxon>Cladocopium</taxon>
    </lineage>
</organism>
<dbReference type="EMBL" id="CAMXCT010000146">
    <property type="protein sequence ID" value="CAI3974608.1"/>
    <property type="molecule type" value="Genomic_DNA"/>
</dbReference>
<name>A0A9P1BJK9_9DINO</name>
<sequence>MIGVNDAPRYNPNLVTMVDALMEAPMLMLEVPKVFYQARYSDFAIWLLRERGLMVLALYRSAEASQSAHTGGFLDMATPTHDFVYTCPPGTKTLLCGTQGKLHACPQRSRGSTGPASWCEEIVRMVPSATLSLTLSQVEHYPSKGCGQIDDLTAETICLRRLPVESALISVAPGALDAGQGGGREVLTGTLKNFGISESKSHFGEANGLSEHEETKGFGITKWQKSLEQVTSKFLEKKKGPTSPRPGPAPLFLLYQNTAPSQGAVEVIIPDKPILSLIHSQHQPEKAAADRREQIHKEQVKSDRVIVTASGGADTVPTEVGTSGMRARMKKAMEHVYGNDLTASG</sequence>
<gene>
    <name evidence="1" type="ORF">C1SCF055_LOCUS2996</name>
</gene>
<protein>
    <submittedName>
        <fullName evidence="1">Uncharacterized protein</fullName>
    </submittedName>
</protein>
<reference evidence="1" key="1">
    <citation type="submission" date="2022-10" db="EMBL/GenBank/DDBJ databases">
        <authorList>
            <person name="Chen Y."/>
            <person name="Dougan E. K."/>
            <person name="Chan C."/>
            <person name="Rhodes N."/>
            <person name="Thang M."/>
        </authorList>
    </citation>
    <scope>NUCLEOTIDE SEQUENCE</scope>
</reference>